<organism evidence="2">
    <name type="scientific">Ganoderma boninense</name>
    <dbReference type="NCBI Taxonomy" id="34458"/>
    <lineage>
        <taxon>Eukaryota</taxon>
        <taxon>Fungi</taxon>
        <taxon>Dikarya</taxon>
        <taxon>Basidiomycota</taxon>
        <taxon>Agaricomycotina</taxon>
        <taxon>Agaricomycetes</taxon>
        <taxon>Polyporales</taxon>
        <taxon>Polyporaceae</taxon>
        <taxon>Ganoderma</taxon>
    </lineage>
</organism>
<dbReference type="AlphaFoldDB" id="A0A5K1JYE2"/>
<accession>A0A5K1JYE2</accession>
<proteinExistence type="predicted"/>
<feature type="region of interest" description="Disordered" evidence="1">
    <location>
        <begin position="1"/>
        <end position="33"/>
    </location>
</feature>
<protein>
    <submittedName>
        <fullName evidence="2">Transcriptional repressor rco-1</fullName>
    </submittedName>
</protein>
<gene>
    <name evidence="2" type="primary">G4MUR7</name>
</gene>
<sequence>MKSDSRLVDPTADAGELNAGEQDLPSGDSETSNFDPVGVLMDYMLATTQAEYAVAEFKDILAIFGTTGIPDDIMAGLEAIRPPIEVDEDGVATVIVDTTTRFEEQTAAQSTEIGRTQAAQEAAVRGDLASSGLEQA</sequence>
<evidence type="ECO:0000313" key="2">
    <source>
        <dbReference type="EMBL" id="VWO97615.1"/>
    </source>
</evidence>
<name>A0A5K1JYE2_9APHY</name>
<reference evidence="2" key="1">
    <citation type="submission" date="2019-10" db="EMBL/GenBank/DDBJ databases">
        <authorList>
            <person name="Nor Muhammad N."/>
        </authorList>
    </citation>
    <scope>NUCLEOTIDE SEQUENCE</scope>
</reference>
<evidence type="ECO:0000256" key="1">
    <source>
        <dbReference type="SAM" id="MobiDB-lite"/>
    </source>
</evidence>
<dbReference type="EMBL" id="LR726417">
    <property type="protein sequence ID" value="VWO97615.1"/>
    <property type="molecule type" value="Genomic_DNA"/>
</dbReference>